<accession>A0A502F4Z7</accession>
<dbReference type="PROSITE" id="PS50885">
    <property type="entry name" value="HAMP"/>
    <property type="match status" value="1"/>
</dbReference>
<dbReference type="GO" id="GO:0007165">
    <property type="term" value="P:signal transduction"/>
    <property type="evidence" value="ECO:0007669"/>
    <property type="project" value="UniProtKB-KW"/>
</dbReference>
<gene>
    <name evidence="6" type="ORF">EAH89_27350</name>
</gene>
<sequence length="562" mass="58808">MSFLRKLRIRAKLLLAFTAMFILITAMGGFAALQLRDVNNGAAELRDNWLPATAALGRMTEAMTRGRQVQAATFLATRPEDQARYARTRANNQDSIETAWRAYAATVVLPEERRLADAIVEARQRYEALSERALALHRGGDTAAATAVYLGDERDAFEKVRQALHTVLTFNIDGGKAEGDAARVTYERALWLMLALTLVSGALAAGAALWLARDVGASVVRLSGSMLRLAKRDYTFELPEAARDDEVGDMARALNDCRNGLREADAAAAAVQAEQAEKAARAGRVDALVRGFEAEAGEVLRTVAAAATELDATAGEMASTARDGVERATSVAAASEEASANVQTVAASSEELAASIAEVSRQVTSSAEVARRAVEDVRTTDKAVQGLSAAARSIGDVVRLISDIAGQTNLLALNATIEAARAGEAGRGFAVVASEVKALAAQTGKATEEIAAQIASMQGQTEQAVGAIGGIVRTIEEMNSITTQVAAAAEEQTAATREIGRAVAEAASGTQDVARHTAGVTEGAERTGAAAAQVRAASGELSQQSEVLRSKVNTFLAGIRAA</sequence>
<dbReference type="Pfam" id="PF12729">
    <property type="entry name" value="4HB_MCP_1"/>
    <property type="match status" value="1"/>
</dbReference>
<evidence type="ECO:0000313" key="6">
    <source>
        <dbReference type="EMBL" id="TPG44314.1"/>
    </source>
</evidence>
<dbReference type="PANTHER" id="PTHR32089">
    <property type="entry name" value="METHYL-ACCEPTING CHEMOTAXIS PROTEIN MCPB"/>
    <property type="match status" value="1"/>
</dbReference>
<dbReference type="PROSITE" id="PS50111">
    <property type="entry name" value="CHEMOTAXIS_TRANSDUC_2"/>
    <property type="match status" value="1"/>
</dbReference>
<keyword evidence="7" id="KW-1185">Reference proteome</keyword>
<keyword evidence="1 3" id="KW-0807">Transducer</keyword>
<dbReference type="PANTHER" id="PTHR32089:SF112">
    <property type="entry name" value="LYSOZYME-LIKE PROTEIN-RELATED"/>
    <property type="match status" value="1"/>
</dbReference>
<dbReference type="CDD" id="cd19411">
    <property type="entry name" value="MCP2201-like_sensor"/>
    <property type="match status" value="1"/>
</dbReference>
<organism evidence="6 7">
    <name type="scientific">Muricoccus nepalensis</name>
    <dbReference type="NCBI Taxonomy" id="1854500"/>
    <lineage>
        <taxon>Bacteria</taxon>
        <taxon>Pseudomonadati</taxon>
        <taxon>Pseudomonadota</taxon>
        <taxon>Alphaproteobacteria</taxon>
        <taxon>Acetobacterales</taxon>
        <taxon>Roseomonadaceae</taxon>
        <taxon>Muricoccus</taxon>
    </lineage>
</organism>
<dbReference type="SMART" id="SM00283">
    <property type="entry name" value="MA"/>
    <property type="match status" value="1"/>
</dbReference>
<dbReference type="RefSeq" id="WP_140886897.1">
    <property type="nucleotide sequence ID" value="NZ_RCZP01000053.1"/>
</dbReference>
<dbReference type="Gene3D" id="6.10.340.10">
    <property type="match status" value="1"/>
</dbReference>
<dbReference type="InterPro" id="IPR004089">
    <property type="entry name" value="MCPsignal_dom"/>
</dbReference>
<evidence type="ECO:0000259" key="5">
    <source>
        <dbReference type="PROSITE" id="PS50885"/>
    </source>
</evidence>
<proteinExistence type="inferred from homology"/>
<dbReference type="GO" id="GO:0004888">
    <property type="term" value="F:transmembrane signaling receptor activity"/>
    <property type="evidence" value="ECO:0007669"/>
    <property type="project" value="InterPro"/>
</dbReference>
<evidence type="ECO:0000256" key="1">
    <source>
        <dbReference type="ARBA" id="ARBA00023224"/>
    </source>
</evidence>
<dbReference type="SMART" id="SM00304">
    <property type="entry name" value="HAMP"/>
    <property type="match status" value="1"/>
</dbReference>
<feature type="domain" description="Methyl-accepting transducer" evidence="4">
    <location>
        <begin position="306"/>
        <end position="542"/>
    </location>
</feature>
<dbReference type="Pfam" id="PF00672">
    <property type="entry name" value="HAMP"/>
    <property type="match status" value="1"/>
</dbReference>
<dbReference type="AlphaFoldDB" id="A0A502F4Z7"/>
<dbReference type="GO" id="GO:0016020">
    <property type="term" value="C:membrane"/>
    <property type="evidence" value="ECO:0007669"/>
    <property type="project" value="InterPro"/>
</dbReference>
<dbReference type="Pfam" id="PF00015">
    <property type="entry name" value="MCPsignal"/>
    <property type="match status" value="1"/>
</dbReference>
<dbReference type="Proteomes" id="UP000317078">
    <property type="component" value="Unassembled WGS sequence"/>
</dbReference>
<reference evidence="6 7" key="1">
    <citation type="journal article" date="2019" name="Environ. Microbiol.">
        <title>Species interactions and distinct microbial communities in high Arctic permafrost affected cryosols are associated with the CH4 and CO2 gas fluxes.</title>
        <authorList>
            <person name="Altshuler I."/>
            <person name="Hamel J."/>
            <person name="Turney S."/>
            <person name="Magnuson E."/>
            <person name="Levesque R."/>
            <person name="Greer C."/>
            <person name="Whyte L.G."/>
        </authorList>
    </citation>
    <scope>NUCLEOTIDE SEQUENCE [LARGE SCALE GENOMIC DNA]</scope>
    <source>
        <strain evidence="6 7">S9.3B</strain>
    </source>
</reference>
<evidence type="ECO:0000313" key="7">
    <source>
        <dbReference type="Proteomes" id="UP000317078"/>
    </source>
</evidence>
<evidence type="ECO:0000259" key="4">
    <source>
        <dbReference type="PROSITE" id="PS50111"/>
    </source>
</evidence>
<evidence type="ECO:0000256" key="3">
    <source>
        <dbReference type="PROSITE-ProRule" id="PRU00284"/>
    </source>
</evidence>
<dbReference type="InterPro" id="IPR047347">
    <property type="entry name" value="YvaQ-like_sensor"/>
</dbReference>
<dbReference type="InterPro" id="IPR024478">
    <property type="entry name" value="HlyB_4HB_MCP"/>
</dbReference>
<dbReference type="SUPFAM" id="SSF58104">
    <property type="entry name" value="Methyl-accepting chemotaxis protein (MCP) signaling domain"/>
    <property type="match status" value="1"/>
</dbReference>
<dbReference type="Gene3D" id="1.10.287.950">
    <property type="entry name" value="Methyl-accepting chemotaxis protein"/>
    <property type="match status" value="1"/>
</dbReference>
<name>A0A502F4Z7_9PROT</name>
<dbReference type="PRINTS" id="PR00260">
    <property type="entry name" value="CHEMTRNSDUCR"/>
</dbReference>
<comment type="caution">
    <text evidence="6">The sequence shown here is derived from an EMBL/GenBank/DDBJ whole genome shotgun (WGS) entry which is preliminary data.</text>
</comment>
<dbReference type="InterPro" id="IPR004090">
    <property type="entry name" value="Chemotax_Me-accpt_rcpt"/>
</dbReference>
<dbReference type="OrthoDB" id="7295762at2"/>
<evidence type="ECO:0000256" key="2">
    <source>
        <dbReference type="ARBA" id="ARBA00029447"/>
    </source>
</evidence>
<comment type="similarity">
    <text evidence="2">Belongs to the methyl-accepting chemotaxis (MCP) protein family.</text>
</comment>
<feature type="domain" description="HAMP" evidence="5">
    <location>
        <begin position="213"/>
        <end position="266"/>
    </location>
</feature>
<dbReference type="EMBL" id="RCZP01000053">
    <property type="protein sequence ID" value="TPG44314.1"/>
    <property type="molecule type" value="Genomic_DNA"/>
</dbReference>
<dbReference type="GO" id="GO:0006935">
    <property type="term" value="P:chemotaxis"/>
    <property type="evidence" value="ECO:0007669"/>
    <property type="project" value="InterPro"/>
</dbReference>
<protein>
    <submittedName>
        <fullName evidence="6">HAMP domain-containing protein</fullName>
    </submittedName>
</protein>
<dbReference type="InterPro" id="IPR003660">
    <property type="entry name" value="HAMP_dom"/>
</dbReference>